<dbReference type="EMBL" id="BGZK01000607">
    <property type="protein sequence ID" value="GBP52634.1"/>
    <property type="molecule type" value="Genomic_DNA"/>
</dbReference>
<feature type="region of interest" description="Disordered" evidence="1">
    <location>
        <begin position="189"/>
        <end position="226"/>
    </location>
</feature>
<evidence type="ECO:0000256" key="1">
    <source>
        <dbReference type="SAM" id="MobiDB-lite"/>
    </source>
</evidence>
<feature type="compositionally biased region" description="Basic and acidic residues" evidence="1">
    <location>
        <begin position="48"/>
        <end position="71"/>
    </location>
</feature>
<evidence type="ECO:0000313" key="3">
    <source>
        <dbReference type="Proteomes" id="UP000299102"/>
    </source>
</evidence>
<dbReference type="Proteomes" id="UP000299102">
    <property type="component" value="Unassembled WGS sequence"/>
</dbReference>
<evidence type="ECO:0000313" key="2">
    <source>
        <dbReference type="EMBL" id="GBP52634.1"/>
    </source>
</evidence>
<gene>
    <name evidence="2" type="ORF">EVAR_103069_1</name>
</gene>
<name>A0A4C1WR94_EUMVA</name>
<protein>
    <submittedName>
        <fullName evidence="2">Uncharacterized protein</fullName>
    </submittedName>
</protein>
<keyword evidence="3" id="KW-1185">Reference proteome</keyword>
<proteinExistence type="predicted"/>
<reference evidence="2 3" key="1">
    <citation type="journal article" date="2019" name="Commun. Biol.">
        <title>The bagworm genome reveals a unique fibroin gene that provides high tensile strength.</title>
        <authorList>
            <person name="Kono N."/>
            <person name="Nakamura H."/>
            <person name="Ohtoshi R."/>
            <person name="Tomita M."/>
            <person name="Numata K."/>
            <person name="Arakawa K."/>
        </authorList>
    </citation>
    <scope>NUCLEOTIDE SEQUENCE [LARGE SCALE GENOMIC DNA]</scope>
</reference>
<accession>A0A4C1WR94</accession>
<organism evidence="2 3">
    <name type="scientific">Eumeta variegata</name>
    <name type="common">Bagworm moth</name>
    <name type="synonym">Eumeta japonica</name>
    <dbReference type="NCBI Taxonomy" id="151549"/>
    <lineage>
        <taxon>Eukaryota</taxon>
        <taxon>Metazoa</taxon>
        <taxon>Ecdysozoa</taxon>
        <taxon>Arthropoda</taxon>
        <taxon>Hexapoda</taxon>
        <taxon>Insecta</taxon>
        <taxon>Pterygota</taxon>
        <taxon>Neoptera</taxon>
        <taxon>Endopterygota</taxon>
        <taxon>Lepidoptera</taxon>
        <taxon>Glossata</taxon>
        <taxon>Ditrysia</taxon>
        <taxon>Tineoidea</taxon>
        <taxon>Psychidae</taxon>
        <taxon>Oiketicinae</taxon>
        <taxon>Eumeta</taxon>
    </lineage>
</organism>
<comment type="caution">
    <text evidence="2">The sequence shown here is derived from an EMBL/GenBank/DDBJ whole genome shotgun (WGS) entry which is preliminary data.</text>
</comment>
<dbReference type="AlphaFoldDB" id="A0A4C1WR94"/>
<sequence length="279" mass="30942">MTIDDDDGPKLAPGGERNAIHSNLALESFELEVIRAQPVRYTGPRRNVTGERGRDARAKRPAASDRERDRQGVTGVMSGQPLLHLAITTRLKLLWTAGESRAAAASRYFKMLIKCFGLQEWCFRDVTSRRASCFFKDIAADARALSATAPCLDSIFKHASAEDIERRMHPRQALVNVLRLVARCVRRRRRSGRAGRAGLPPRPGPGPRRTYNIKDGARPSATSPPHECALAVNETTVESRGDAGERRRCMINVAAMTRLRSRPRTEIRPSVAGRPALLM</sequence>
<feature type="region of interest" description="Disordered" evidence="1">
    <location>
        <begin position="42"/>
        <end position="74"/>
    </location>
</feature>